<evidence type="ECO:0000313" key="2">
    <source>
        <dbReference type="EMBL" id="TDH71480.1"/>
    </source>
</evidence>
<reference evidence="2 3" key="1">
    <citation type="journal article" date="2021" name="Genome Biol.">
        <title>AFLAP: assembly-free linkage analysis pipeline using k-mers from genome sequencing data.</title>
        <authorList>
            <person name="Fletcher K."/>
            <person name="Zhang L."/>
            <person name="Gil J."/>
            <person name="Han R."/>
            <person name="Cavanaugh K."/>
            <person name="Michelmore R."/>
        </authorList>
    </citation>
    <scope>NUCLEOTIDE SEQUENCE [LARGE SCALE GENOMIC DNA]</scope>
    <source>
        <strain evidence="2 3">SF5</strain>
    </source>
</reference>
<accession>A0A976FR12</accession>
<evidence type="ECO:0008006" key="4">
    <source>
        <dbReference type="Google" id="ProtNLM"/>
    </source>
</evidence>
<dbReference type="EMBL" id="SHOA02000015">
    <property type="protein sequence ID" value="TDH71480.1"/>
    <property type="molecule type" value="Genomic_DNA"/>
</dbReference>
<feature type="chain" id="PRO_5036718581" description="Secreted RxLR effector" evidence="1">
    <location>
        <begin position="27"/>
        <end position="523"/>
    </location>
</feature>
<comment type="caution">
    <text evidence="2">The sequence shown here is derived from an EMBL/GenBank/DDBJ whole genome shotgun (WGS) entry which is preliminary data.</text>
</comment>
<dbReference type="KEGG" id="blac:94346261"/>
<dbReference type="RefSeq" id="XP_067820979.1">
    <property type="nucleotide sequence ID" value="XM_067960590.1"/>
</dbReference>
<protein>
    <recommendedName>
        <fullName evidence="4">Secreted RxLR effector</fullName>
    </recommendedName>
</protein>
<gene>
    <name evidence="2" type="ORF">CCR75_002493</name>
</gene>
<dbReference type="GeneID" id="94346261"/>
<dbReference type="PROSITE" id="PS51257">
    <property type="entry name" value="PROKAR_LIPOPROTEIN"/>
    <property type="match status" value="1"/>
</dbReference>
<organism evidence="2 3">
    <name type="scientific">Bremia lactucae</name>
    <name type="common">Lettuce downy mildew</name>
    <dbReference type="NCBI Taxonomy" id="4779"/>
    <lineage>
        <taxon>Eukaryota</taxon>
        <taxon>Sar</taxon>
        <taxon>Stramenopiles</taxon>
        <taxon>Oomycota</taxon>
        <taxon>Peronosporomycetes</taxon>
        <taxon>Peronosporales</taxon>
        <taxon>Peronosporaceae</taxon>
        <taxon>Bremia</taxon>
    </lineage>
</organism>
<feature type="signal peptide" evidence="1">
    <location>
        <begin position="1"/>
        <end position="26"/>
    </location>
</feature>
<evidence type="ECO:0000256" key="1">
    <source>
        <dbReference type="SAM" id="SignalP"/>
    </source>
</evidence>
<sequence length="523" mass="58741">MAGKHKRSASLCCIFLISCYLIVICAQQVAQFIGKSRHVRSGLEESVLPLPKAQVKYFGLRGRRLMQSVAPWKWFFEFYLDFWLENDKAAAAAKTLPDSLARFSQNKAAAKAYSNKLVISVKFYESDGFRSLEKFVRRSVKGSQEEVDTIIISAFVNKYGNGKTIKLFTATILEKEKSPDDVKWISSLLEYFVRTDVNLLELSKEIFLHEVIDKNVVEFFFRLGTARQNNQDAAYEVVLLLGPTIAAVNLNIPNDAVRRYTNEWKFLKSKLKSALLESTTTSEATSTRTLIGRLMKLAETLEKDHSFVPSVANSYAQISDQFIQYSFLPAAATIAHYANLPTPDFNRISSFAITIANTYARSSDGLKVLGIAKLALPKEDNSKKLSESARFAKIVLKEAGYVWDTNGFNVGKMLKNFVNNRQQIELLQTPEALAVVYAIENAETQRIKSAANKNYIAKHLPENEDGIAAAQSMGINKAVRVFQNTFNADSVKEMIVNADQMDPIVKAFKEAFIKMNPNFGSNW</sequence>
<proteinExistence type="predicted"/>
<name>A0A976FR12_BRELC</name>
<keyword evidence="3" id="KW-1185">Reference proteome</keyword>
<evidence type="ECO:0000313" key="3">
    <source>
        <dbReference type="Proteomes" id="UP000294530"/>
    </source>
</evidence>
<keyword evidence="1" id="KW-0732">Signal</keyword>
<dbReference type="AlphaFoldDB" id="A0A976FR12"/>
<dbReference type="Proteomes" id="UP000294530">
    <property type="component" value="Unassembled WGS sequence"/>
</dbReference>